<feature type="binding site" evidence="14">
    <location>
        <position position="114"/>
    </location>
    <ligand>
        <name>[4Fe-4S] cluster</name>
        <dbReference type="ChEBI" id="CHEBI:49883"/>
    </ligand>
</feature>
<sequence length="237" mass="27050">MSNFPDTLETKIERTVAILRRAVLENAPVAFASSLGAEDMVLTDLIYRHTSAVSDFTLDTGRLPAETYELLEAVKVRYGRAPRVYCPQAEAIEAYVDANGPNGFRNSVALRKSCCAIRKIEPLRRALRGHKAWITGLRREQSVTRQVLESREWDASNGLFKYNPLADWREEDVWAYLRAYNIPYNRLHDQHYPSIGCAPCTRAIAPGEDIRAGRWWWEQPESKECGLHLRAAEEQDV</sequence>
<dbReference type="PANTHER" id="PTHR46482">
    <property type="entry name" value="5'-ADENYLYLSULFATE REDUCTASE 3, CHLOROPLASTIC"/>
    <property type="match status" value="1"/>
</dbReference>
<dbReference type="NCBIfam" id="TIGR00434">
    <property type="entry name" value="cysH"/>
    <property type="match status" value="1"/>
</dbReference>
<evidence type="ECO:0000256" key="1">
    <source>
        <dbReference type="ARBA" id="ARBA00009732"/>
    </source>
</evidence>
<feature type="binding site" evidence="14">
    <location>
        <position position="200"/>
    </location>
    <ligand>
        <name>[4Fe-4S] cluster</name>
        <dbReference type="ChEBI" id="CHEBI:49883"/>
    </ligand>
</feature>
<feature type="binding site" evidence="14">
    <location>
        <position position="197"/>
    </location>
    <ligand>
        <name>[4Fe-4S] cluster</name>
        <dbReference type="ChEBI" id="CHEBI:49883"/>
    </ligand>
</feature>
<evidence type="ECO:0000256" key="12">
    <source>
        <dbReference type="ARBA" id="ARBA00032041"/>
    </source>
</evidence>
<comment type="similarity">
    <text evidence="1 14">Belongs to the PAPS reductase family. CysH subfamily.</text>
</comment>
<dbReference type="GO" id="GO:0043866">
    <property type="term" value="F:adenylyl-sulfate reductase (thioredoxin) activity"/>
    <property type="evidence" value="ECO:0007669"/>
    <property type="project" value="UniProtKB-EC"/>
</dbReference>
<comment type="pathway">
    <text evidence="8 14">Sulfur metabolism; hydrogen sulfide biosynthesis; sulfite from sulfate.</text>
</comment>
<accession>A0A1D8IN26</accession>
<dbReference type="GO" id="GO:0019379">
    <property type="term" value="P:sulfate assimilation, phosphoadenylyl sulfate reduction by phosphoadenylyl-sulfate reductase (thioredoxin)"/>
    <property type="evidence" value="ECO:0007669"/>
    <property type="project" value="UniProtKB-UniRule"/>
</dbReference>
<evidence type="ECO:0000256" key="3">
    <source>
        <dbReference type="ARBA" id="ARBA00022723"/>
    </source>
</evidence>
<feature type="domain" description="Phosphoadenosine phosphosulphate reductase" evidence="15">
    <location>
        <begin position="29"/>
        <end position="203"/>
    </location>
</feature>
<dbReference type="SUPFAM" id="SSF52402">
    <property type="entry name" value="Adenine nucleotide alpha hydrolases-like"/>
    <property type="match status" value="1"/>
</dbReference>
<evidence type="ECO:0000256" key="9">
    <source>
        <dbReference type="ARBA" id="ARBA00024386"/>
    </source>
</evidence>
<evidence type="ECO:0000256" key="10">
    <source>
        <dbReference type="ARBA" id="ARBA00029514"/>
    </source>
</evidence>
<name>A0A1D8IN26_9GAMM</name>
<keyword evidence="4 14" id="KW-0560">Oxidoreductase</keyword>
<evidence type="ECO:0000256" key="5">
    <source>
        <dbReference type="ARBA" id="ARBA00023004"/>
    </source>
</evidence>
<evidence type="ECO:0000256" key="7">
    <source>
        <dbReference type="ARBA" id="ARBA00024298"/>
    </source>
</evidence>
<dbReference type="EC" id="1.8.4.10" evidence="9 14"/>
<dbReference type="NCBIfam" id="TIGR02055">
    <property type="entry name" value="APS_reductase"/>
    <property type="match status" value="1"/>
</dbReference>
<evidence type="ECO:0000256" key="11">
    <source>
        <dbReference type="ARBA" id="ARBA00030894"/>
    </source>
</evidence>
<dbReference type="GO" id="GO:0005737">
    <property type="term" value="C:cytoplasm"/>
    <property type="evidence" value="ECO:0007669"/>
    <property type="project" value="UniProtKB-SubCell"/>
</dbReference>
<dbReference type="KEGG" id="aprs:BI364_07445"/>
<reference evidence="17" key="1">
    <citation type="submission" date="2016-09" db="EMBL/GenBank/DDBJ databases">
        <title>Acidihalobacter prosperus F5.</title>
        <authorList>
            <person name="Khaleque H.N."/>
            <person name="Ramsay J.P."/>
            <person name="Kaksonen A.H."/>
            <person name="Boxall N.J."/>
            <person name="Watkin E.L.J."/>
        </authorList>
    </citation>
    <scope>NUCLEOTIDE SEQUENCE [LARGE SCALE GENOMIC DNA]</scope>
    <source>
        <strain evidence="17">F5</strain>
    </source>
</reference>
<feature type="active site" description="Nucleophile; cysteine thiosulfonate intermediate" evidence="14">
    <location>
        <position position="225"/>
    </location>
</feature>
<dbReference type="EMBL" id="CP017415">
    <property type="protein sequence ID" value="AOU97821.1"/>
    <property type="molecule type" value="Genomic_DNA"/>
</dbReference>
<dbReference type="Gene3D" id="3.40.50.620">
    <property type="entry name" value="HUPs"/>
    <property type="match status" value="1"/>
</dbReference>
<dbReference type="GO" id="GO:0046872">
    <property type="term" value="F:metal ion binding"/>
    <property type="evidence" value="ECO:0007669"/>
    <property type="project" value="UniProtKB-KW"/>
</dbReference>
<dbReference type="InterPro" id="IPR002500">
    <property type="entry name" value="PAPS_reduct_dom"/>
</dbReference>
<evidence type="ECO:0000313" key="16">
    <source>
        <dbReference type="EMBL" id="AOU97821.1"/>
    </source>
</evidence>
<dbReference type="Pfam" id="PF01507">
    <property type="entry name" value="PAPS_reduct"/>
    <property type="match status" value="1"/>
</dbReference>
<keyword evidence="3 14" id="KW-0479">Metal-binding</keyword>
<keyword evidence="17" id="KW-1185">Reference proteome</keyword>
<dbReference type="GO" id="GO:0070814">
    <property type="term" value="P:hydrogen sulfide biosynthetic process"/>
    <property type="evidence" value="ECO:0007669"/>
    <property type="project" value="UniProtKB-UniRule"/>
</dbReference>
<evidence type="ECO:0000256" key="6">
    <source>
        <dbReference type="ARBA" id="ARBA00023014"/>
    </source>
</evidence>
<dbReference type="RefSeq" id="WP_070078199.1">
    <property type="nucleotide sequence ID" value="NZ_CP017415.1"/>
</dbReference>
<keyword evidence="5 14" id="KW-0408">Iron</keyword>
<dbReference type="PANTHER" id="PTHR46482:SF9">
    <property type="entry name" value="5'-ADENYLYLSULFATE REDUCTASE 1, CHLOROPLASTIC"/>
    <property type="match status" value="1"/>
</dbReference>
<dbReference type="HAMAP" id="MF_00063">
    <property type="entry name" value="CysH"/>
    <property type="match status" value="1"/>
</dbReference>
<comment type="catalytic activity">
    <reaction evidence="13 14">
        <text>[thioredoxin]-disulfide + sulfite + AMP + 2 H(+) = adenosine 5'-phosphosulfate + [thioredoxin]-dithiol</text>
        <dbReference type="Rhea" id="RHEA:21976"/>
        <dbReference type="Rhea" id="RHEA-COMP:10698"/>
        <dbReference type="Rhea" id="RHEA-COMP:10700"/>
        <dbReference type="ChEBI" id="CHEBI:15378"/>
        <dbReference type="ChEBI" id="CHEBI:17359"/>
        <dbReference type="ChEBI" id="CHEBI:29950"/>
        <dbReference type="ChEBI" id="CHEBI:50058"/>
        <dbReference type="ChEBI" id="CHEBI:58243"/>
        <dbReference type="ChEBI" id="CHEBI:456215"/>
        <dbReference type="EC" id="1.8.4.10"/>
    </reaction>
</comment>
<dbReference type="GO" id="GO:0019344">
    <property type="term" value="P:cysteine biosynthetic process"/>
    <property type="evidence" value="ECO:0007669"/>
    <property type="project" value="InterPro"/>
</dbReference>
<keyword evidence="6 14" id="KW-0411">Iron-sulfur</keyword>
<organism evidence="16 17">
    <name type="scientific">Acidihalobacter yilgarnensis</name>
    <dbReference type="NCBI Taxonomy" id="2819280"/>
    <lineage>
        <taxon>Bacteria</taxon>
        <taxon>Pseudomonadati</taxon>
        <taxon>Pseudomonadota</taxon>
        <taxon>Gammaproteobacteria</taxon>
        <taxon>Chromatiales</taxon>
        <taxon>Ectothiorhodospiraceae</taxon>
        <taxon>Acidihalobacter</taxon>
    </lineage>
</organism>
<comment type="subcellular location">
    <subcellularLocation>
        <location evidence="14">Cytoplasm</location>
    </subcellularLocation>
</comment>
<evidence type="ECO:0000256" key="13">
    <source>
        <dbReference type="ARBA" id="ARBA00048441"/>
    </source>
</evidence>
<dbReference type="GO" id="GO:0051539">
    <property type="term" value="F:4 iron, 4 sulfur cluster binding"/>
    <property type="evidence" value="ECO:0007669"/>
    <property type="project" value="UniProtKB-UniRule"/>
</dbReference>
<comment type="cofactor">
    <cofactor evidence="14">
        <name>[4Fe-4S] cluster</name>
        <dbReference type="ChEBI" id="CHEBI:49883"/>
    </cofactor>
    <text evidence="14">Binds 1 [4Fe-4S] cluster per subunit.</text>
</comment>
<keyword evidence="2 14" id="KW-0963">Cytoplasm</keyword>
<dbReference type="PIRSF" id="PIRSF000857">
    <property type="entry name" value="PAPS_reductase"/>
    <property type="match status" value="1"/>
</dbReference>
<dbReference type="InterPro" id="IPR014729">
    <property type="entry name" value="Rossmann-like_a/b/a_fold"/>
</dbReference>
<evidence type="ECO:0000256" key="4">
    <source>
        <dbReference type="ARBA" id="ARBA00023002"/>
    </source>
</evidence>
<gene>
    <name evidence="14" type="primary">cysH</name>
    <name evidence="16" type="ORF">BI364_07445</name>
</gene>
<feature type="binding site" evidence="14">
    <location>
        <position position="115"/>
    </location>
    <ligand>
        <name>[4Fe-4S] cluster</name>
        <dbReference type="ChEBI" id="CHEBI:49883"/>
    </ligand>
</feature>
<evidence type="ECO:0000256" key="2">
    <source>
        <dbReference type="ARBA" id="ARBA00022490"/>
    </source>
</evidence>
<dbReference type="AlphaFoldDB" id="A0A1D8IN26"/>
<dbReference type="NCBIfam" id="NF002537">
    <property type="entry name" value="PRK02090.1"/>
    <property type="match status" value="1"/>
</dbReference>
<evidence type="ECO:0000259" key="15">
    <source>
        <dbReference type="Pfam" id="PF01507"/>
    </source>
</evidence>
<proteinExistence type="inferred from homology"/>
<dbReference type="InterPro" id="IPR011798">
    <property type="entry name" value="APS_reductase"/>
</dbReference>
<evidence type="ECO:0000256" key="14">
    <source>
        <dbReference type="HAMAP-Rule" id="MF_00063"/>
    </source>
</evidence>
<comment type="function">
    <text evidence="7 14">Catalyzes the formation of sulfite from adenosine 5'-phosphosulfate (APS) using thioredoxin as an electron donor.</text>
</comment>
<evidence type="ECO:0000256" key="8">
    <source>
        <dbReference type="ARBA" id="ARBA00024327"/>
    </source>
</evidence>
<protein>
    <recommendedName>
        <fullName evidence="10 14">Adenosine 5'-phosphosulfate reductase</fullName>
        <shortName evidence="14">APS reductase</shortName>
        <ecNumber evidence="9 14">1.8.4.10</ecNumber>
    </recommendedName>
    <alternativeName>
        <fullName evidence="12 14">5'-adenylylsulfate reductase</fullName>
    </alternativeName>
    <alternativeName>
        <fullName evidence="11 14">Thioredoxin-dependent 5'-adenylylsulfate reductase</fullName>
    </alternativeName>
</protein>
<dbReference type="GO" id="GO:0004604">
    <property type="term" value="F:phosphoadenylyl-sulfate reductase (thioredoxin) activity"/>
    <property type="evidence" value="ECO:0007669"/>
    <property type="project" value="UniProtKB-UniRule"/>
</dbReference>
<dbReference type="Proteomes" id="UP000095401">
    <property type="component" value="Chromosome"/>
</dbReference>
<dbReference type="CDD" id="cd23945">
    <property type="entry name" value="PAPS_reductase"/>
    <property type="match status" value="1"/>
</dbReference>
<evidence type="ECO:0000313" key="17">
    <source>
        <dbReference type="Proteomes" id="UP000095401"/>
    </source>
</evidence>
<dbReference type="InterPro" id="IPR004511">
    <property type="entry name" value="PAPS/APS_Rdtase"/>
</dbReference>